<dbReference type="PANTHER" id="PTHR23502">
    <property type="entry name" value="MAJOR FACILITATOR SUPERFAMILY"/>
    <property type="match status" value="1"/>
</dbReference>
<name>A0A0D7BAS5_9AGAR</name>
<dbReference type="InterPro" id="IPR036259">
    <property type="entry name" value="MFS_trans_sf"/>
</dbReference>
<sequence>MVYDLLRDSSFGLIVNYASGGRFFSFAEERPEFTVPPSLAQVHEKSFRPRSKSTSENTATPPASRPASERFDAPDMPSKAELTDISKRESTIVNEPIGDQKELDPYLVTWYGDDDPDNPMNWSTKKRGFVAFSIGLLTFSVYIGSAIYTASIPSIMASFGVSQTYATLGLTLYVLGYGLGPMFLAPYQEMAMFGRNTVYIGTLFIFVLLQIPIFTAGNVQTIMAFRFLTGFFGSPALATGGASMGDIFPLKHLAYVMGIWAIGAIAGPVTGPVIGGFAAQANGWKWPIYELTWLSGFAFIFLFFLLPETYGPTILYRRAQRLRKLTGNQQLQTQVERDSAHKTVREFFTETLVRPFVLLAEPMLLFANLYIGFLYSVFYLWFEAFPIVFTDIYHFNLGVSGLPFLGFIVSGLTTYSLYCAHEKFFIEKRYNQAIESGGPMPRPEIRLWLGLWASIFIPTSVLIFGFASKADIPWIVPVIGASLYLPGIFMSFMSLLMYMSMAYPAYIASVLAGNDVFRSSMASVFPLFGHAFFTNLGLGPASAVLAGISFFLMGLFYCLIRLGPQIRKRSKYAAFDDNY</sequence>
<keyword evidence="3 6" id="KW-1133">Transmembrane helix</keyword>
<keyword evidence="4 6" id="KW-0472">Membrane</keyword>
<dbReference type="AlphaFoldDB" id="A0A0D7BAS5"/>
<evidence type="ECO:0000256" key="6">
    <source>
        <dbReference type="SAM" id="Phobius"/>
    </source>
</evidence>
<dbReference type="SUPFAM" id="SSF103473">
    <property type="entry name" value="MFS general substrate transporter"/>
    <property type="match status" value="1"/>
</dbReference>
<evidence type="ECO:0000256" key="3">
    <source>
        <dbReference type="ARBA" id="ARBA00022989"/>
    </source>
</evidence>
<organism evidence="8 9">
    <name type="scientific">Cylindrobasidium torrendii FP15055 ss-10</name>
    <dbReference type="NCBI Taxonomy" id="1314674"/>
    <lineage>
        <taxon>Eukaryota</taxon>
        <taxon>Fungi</taxon>
        <taxon>Dikarya</taxon>
        <taxon>Basidiomycota</taxon>
        <taxon>Agaricomycotina</taxon>
        <taxon>Agaricomycetes</taxon>
        <taxon>Agaricomycetidae</taxon>
        <taxon>Agaricales</taxon>
        <taxon>Marasmiineae</taxon>
        <taxon>Physalacriaceae</taxon>
        <taxon>Cylindrobasidium</taxon>
    </lineage>
</organism>
<dbReference type="Pfam" id="PF07690">
    <property type="entry name" value="MFS_1"/>
    <property type="match status" value="1"/>
</dbReference>
<proteinExistence type="predicted"/>
<feature type="compositionally biased region" description="Polar residues" evidence="5">
    <location>
        <begin position="52"/>
        <end position="61"/>
    </location>
</feature>
<feature type="transmembrane region" description="Helical" evidence="6">
    <location>
        <begin position="402"/>
        <end position="420"/>
    </location>
</feature>
<feature type="transmembrane region" description="Helical" evidence="6">
    <location>
        <begin position="447"/>
        <end position="468"/>
    </location>
</feature>
<evidence type="ECO:0000256" key="2">
    <source>
        <dbReference type="ARBA" id="ARBA00022692"/>
    </source>
</evidence>
<dbReference type="PANTHER" id="PTHR23502:SF23">
    <property type="entry name" value="FLUCONAZOLE RESISTANCE PROTEIN 1"/>
    <property type="match status" value="1"/>
</dbReference>
<evidence type="ECO:0000256" key="4">
    <source>
        <dbReference type="ARBA" id="ARBA00023136"/>
    </source>
</evidence>
<reference evidence="8 9" key="1">
    <citation type="journal article" date="2015" name="Fungal Genet. Biol.">
        <title>Evolution of novel wood decay mechanisms in Agaricales revealed by the genome sequences of Fistulina hepatica and Cylindrobasidium torrendii.</title>
        <authorList>
            <person name="Floudas D."/>
            <person name="Held B.W."/>
            <person name="Riley R."/>
            <person name="Nagy L.G."/>
            <person name="Koehler G."/>
            <person name="Ransdell A.S."/>
            <person name="Younus H."/>
            <person name="Chow J."/>
            <person name="Chiniquy J."/>
            <person name="Lipzen A."/>
            <person name="Tritt A."/>
            <person name="Sun H."/>
            <person name="Haridas S."/>
            <person name="LaButti K."/>
            <person name="Ohm R.A."/>
            <person name="Kues U."/>
            <person name="Blanchette R.A."/>
            <person name="Grigoriev I.V."/>
            <person name="Minto R.E."/>
            <person name="Hibbett D.S."/>
        </authorList>
    </citation>
    <scope>NUCLEOTIDE SEQUENCE [LARGE SCALE GENOMIC DNA]</scope>
    <source>
        <strain evidence="8 9">FP15055 ss-10</strain>
    </source>
</reference>
<dbReference type="CDD" id="cd17323">
    <property type="entry name" value="MFS_Tpo1_MDR_like"/>
    <property type="match status" value="1"/>
</dbReference>
<keyword evidence="9" id="KW-1185">Reference proteome</keyword>
<feature type="transmembrane region" description="Helical" evidence="6">
    <location>
        <begin position="540"/>
        <end position="560"/>
    </location>
</feature>
<comment type="subcellular location">
    <subcellularLocation>
        <location evidence="1">Membrane</location>
        <topology evidence="1">Multi-pass membrane protein</topology>
    </subcellularLocation>
</comment>
<evidence type="ECO:0000313" key="9">
    <source>
        <dbReference type="Proteomes" id="UP000054007"/>
    </source>
</evidence>
<evidence type="ECO:0000259" key="7">
    <source>
        <dbReference type="PROSITE" id="PS50850"/>
    </source>
</evidence>
<dbReference type="EMBL" id="KN880548">
    <property type="protein sequence ID" value="KIY66626.1"/>
    <property type="molecule type" value="Genomic_DNA"/>
</dbReference>
<dbReference type="InterPro" id="IPR011701">
    <property type="entry name" value="MFS"/>
</dbReference>
<feature type="transmembrane region" description="Helical" evidence="6">
    <location>
        <begin position="254"/>
        <end position="279"/>
    </location>
</feature>
<evidence type="ECO:0000256" key="5">
    <source>
        <dbReference type="SAM" id="MobiDB-lite"/>
    </source>
</evidence>
<evidence type="ECO:0000313" key="8">
    <source>
        <dbReference type="EMBL" id="KIY66626.1"/>
    </source>
</evidence>
<dbReference type="InterPro" id="IPR020846">
    <property type="entry name" value="MFS_dom"/>
</dbReference>
<dbReference type="GO" id="GO:1990961">
    <property type="term" value="P:xenobiotic detoxification by transmembrane export across the plasma membrane"/>
    <property type="evidence" value="ECO:0007669"/>
    <property type="project" value="TreeGrafter"/>
</dbReference>
<gene>
    <name evidence="8" type="ORF">CYLTODRAFT_437359</name>
</gene>
<dbReference type="STRING" id="1314674.A0A0D7BAS5"/>
<accession>A0A0D7BAS5</accession>
<feature type="transmembrane region" description="Helical" evidence="6">
    <location>
        <begin position="474"/>
        <end position="498"/>
    </location>
</feature>
<evidence type="ECO:0000256" key="1">
    <source>
        <dbReference type="ARBA" id="ARBA00004141"/>
    </source>
</evidence>
<feature type="region of interest" description="Disordered" evidence="5">
    <location>
        <begin position="37"/>
        <end position="85"/>
    </location>
</feature>
<dbReference type="OrthoDB" id="3357846at2759"/>
<dbReference type="GO" id="GO:0015244">
    <property type="term" value="F:fluconazole transmembrane transporter activity"/>
    <property type="evidence" value="ECO:0007669"/>
    <property type="project" value="TreeGrafter"/>
</dbReference>
<dbReference type="Proteomes" id="UP000054007">
    <property type="component" value="Unassembled WGS sequence"/>
</dbReference>
<dbReference type="FunFam" id="1.20.1250.20:FF:000011">
    <property type="entry name" value="MFS multidrug transporter, putative"/>
    <property type="match status" value="1"/>
</dbReference>
<feature type="transmembrane region" description="Helical" evidence="6">
    <location>
        <begin position="363"/>
        <end position="382"/>
    </location>
</feature>
<feature type="transmembrane region" description="Helical" evidence="6">
    <location>
        <begin position="291"/>
        <end position="316"/>
    </location>
</feature>
<protein>
    <submittedName>
        <fullName evidence="8">MFS general substrate transporter</fullName>
    </submittedName>
</protein>
<feature type="domain" description="Major facilitator superfamily (MFS) profile" evidence="7">
    <location>
        <begin position="130"/>
        <end position="579"/>
    </location>
</feature>
<dbReference type="PROSITE" id="PS50850">
    <property type="entry name" value="MFS"/>
    <property type="match status" value="1"/>
</dbReference>
<feature type="transmembrane region" description="Helical" evidence="6">
    <location>
        <begin position="197"/>
        <end position="217"/>
    </location>
</feature>
<keyword evidence="2 6" id="KW-0812">Transmembrane</keyword>
<feature type="transmembrane region" description="Helical" evidence="6">
    <location>
        <begin position="164"/>
        <end position="185"/>
    </location>
</feature>
<dbReference type="Gene3D" id="1.20.1250.20">
    <property type="entry name" value="MFS general substrate transporter like domains"/>
    <property type="match status" value="1"/>
</dbReference>
<feature type="transmembrane region" description="Helical" evidence="6">
    <location>
        <begin position="129"/>
        <end position="152"/>
    </location>
</feature>
<dbReference type="GO" id="GO:0005886">
    <property type="term" value="C:plasma membrane"/>
    <property type="evidence" value="ECO:0007669"/>
    <property type="project" value="TreeGrafter"/>
</dbReference>